<feature type="binding site" evidence="11">
    <location>
        <begin position="195"/>
        <end position="201"/>
    </location>
    <ligand>
        <name>FAD</name>
        <dbReference type="ChEBI" id="CHEBI:57692"/>
    </ligand>
</feature>
<dbReference type="Pfam" id="PF02913">
    <property type="entry name" value="FAD-oxidase_C"/>
    <property type="match status" value="1"/>
</dbReference>
<dbReference type="EMBL" id="HBUF01204784">
    <property type="protein sequence ID" value="CAG6663219.1"/>
    <property type="molecule type" value="Transcribed_RNA"/>
</dbReference>
<name>A0A8D8LM41_9HEMI</name>
<keyword evidence="13" id="KW-0444">Lipid biosynthesis</keyword>
<dbReference type="GO" id="GO:0008609">
    <property type="term" value="F:alkylglycerone-phosphate synthase activity"/>
    <property type="evidence" value="ECO:0007669"/>
    <property type="project" value="UniProtKB-EC"/>
</dbReference>
<sequence>MDGFSDIQEDQGSSRNTQEASNTDNLENVTSNQKQCSQSPKIKVQSAIPKKRTEVLKWNGWGYKDSKFQLKNGIVEFIGDRYLGHMELPYLTQWVLDLFRIDLNQKNESKQLPQTFPVPNISQNVLSLLEQTKVSFSTQGEDRLLRAHGQTTNEVYRLRHSSFNRIPDVVVWPECTEDVEKIVKLAHEHNLVIIPFGGGTSVSGAVECPQRETRTIISLDTSQMNSILWLDEENLVACIEAGIIGQDLERELQARGYTSGHEPDSYEFSSLGGWVATRASGMKKNVYGNIEDLLIQVTMVTARGTLEKPCRGPRISSGPDFDHVILGSEGTLGVITKVVLKIRPLPKCRKYGSIVFPDFESGVRCLREVARQRCQPSSIRLMDNAQFKFGQSLRPVPGYFGLVLDGLKKLYITKIKGFDVDSMCVTTLLFEGNPEDVKQHQEKIYAIAAQFGGIPAGETNGLRGYMLTFVIAYIRDLGLDYHILSESFETSVPWDKAMTLCSRVKQRVDMECKSLNIQHYLISSRVTQTYDAGCCVYFYFAYNYIGQDDPIKSCDHVEHCARDEIIACGGSISHHHGIGKLRSHWYPQQVSPLGVDLYKSTKQELDPKNVFASGNLLRSHL</sequence>
<dbReference type="SUPFAM" id="SSF56176">
    <property type="entry name" value="FAD-binding/transporter-associated domain-like"/>
    <property type="match status" value="1"/>
</dbReference>
<evidence type="ECO:0000256" key="3">
    <source>
        <dbReference type="ARBA" id="ARBA00008000"/>
    </source>
</evidence>
<dbReference type="EC" id="2.5.1.26" evidence="5 13"/>
<comment type="similarity">
    <text evidence="3 13">Belongs to the FAD-binding oxidoreductase/transferase type 4 family.</text>
</comment>
<dbReference type="Gene3D" id="1.10.45.10">
    <property type="entry name" value="Vanillyl-alcohol Oxidase, Chain A, domain 4"/>
    <property type="match status" value="1"/>
</dbReference>
<dbReference type="InterPro" id="IPR016171">
    <property type="entry name" value="Vanillyl_alc_oxidase_C-sub2"/>
</dbReference>
<evidence type="ECO:0000256" key="1">
    <source>
        <dbReference type="ARBA" id="ARBA00004275"/>
    </source>
</evidence>
<organism evidence="16">
    <name type="scientific">Cacopsylla melanoneura</name>
    <dbReference type="NCBI Taxonomy" id="428564"/>
    <lineage>
        <taxon>Eukaryota</taxon>
        <taxon>Metazoa</taxon>
        <taxon>Ecdysozoa</taxon>
        <taxon>Arthropoda</taxon>
        <taxon>Hexapoda</taxon>
        <taxon>Insecta</taxon>
        <taxon>Pterygota</taxon>
        <taxon>Neoptera</taxon>
        <taxon>Paraneoptera</taxon>
        <taxon>Hemiptera</taxon>
        <taxon>Sternorrhyncha</taxon>
        <taxon>Psylloidea</taxon>
        <taxon>Psyllidae</taxon>
        <taxon>Psyllinae</taxon>
        <taxon>Cacopsylla</taxon>
    </lineage>
</organism>
<evidence type="ECO:0000259" key="15">
    <source>
        <dbReference type="PROSITE" id="PS51387"/>
    </source>
</evidence>
<dbReference type="UniPathway" id="UPA00781"/>
<evidence type="ECO:0000256" key="2">
    <source>
        <dbReference type="ARBA" id="ARBA00004670"/>
    </source>
</evidence>
<evidence type="ECO:0000256" key="10">
    <source>
        <dbReference type="PIRSR" id="PIRSR625650-2"/>
    </source>
</evidence>
<evidence type="ECO:0000256" key="4">
    <source>
        <dbReference type="ARBA" id="ARBA00011738"/>
    </source>
</evidence>
<feature type="site" description="Important for enzyme activity" evidence="12">
    <location>
        <position position="380"/>
    </location>
</feature>
<dbReference type="InterPro" id="IPR004113">
    <property type="entry name" value="FAD-bd_oxidored_4_C"/>
</dbReference>
<dbReference type="Gene3D" id="3.30.300.330">
    <property type="match status" value="1"/>
</dbReference>
<dbReference type="PANTHER" id="PTHR46568">
    <property type="entry name" value="ALKYLDIHYDROXYACETONEPHOSPHATE SYNTHASE, PEROXISOMAL"/>
    <property type="match status" value="1"/>
</dbReference>
<dbReference type="SUPFAM" id="SSF55103">
    <property type="entry name" value="FAD-linked oxidases, C-terminal domain"/>
    <property type="match status" value="1"/>
</dbReference>
<evidence type="ECO:0000256" key="11">
    <source>
        <dbReference type="PIRSR" id="PIRSR625650-3"/>
    </source>
</evidence>
<comment type="cofactor">
    <cofactor evidence="11 13">
        <name>FAD</name>
        <dbReference type="ChEBI" id="CHEBI:57692"/>
    </cofactor>
</comment>
<protein>
    <recommendedName>
        <fullName evidence="5 13">Alkylglycerone-phosphate synthase</fullName>
        <shortName evidence="13">Alkyl-DHAP synthase</shortName>
        <ecNumber evidence="5 13">2.5.1.26</ecNumber>
    </recommendedName>
</protein>
<comment type="function">
    <text evidence="13">Catalyzes the exchange of an acyl for a long-chain alkyl group and the formation of the ether bond in the biosynthesis of ether phospholipids.</text>
</comment>
<keyword evidence="7 11" id="KW-0274">FAD</keyword>
<comment type="subunit">
    <text evidence="4 13">Homodimer.</text>
</comment>
<keyword evidence="6 13" id="KW-0285">Flavoprotein</keyword>
<dbReference type="Pfam" id="PF01565">
    <property type="entry name" value="FAD_binding_4"/>
    <property type="match status" value="1"/>
</dbReference>
<dbReference type="Gene3D" id="3.30.160.650">
    <property type="match status" value="1"/>
</dbReference>
<keyword evidence="13" id="KW-0808">Transferase</keyword>
<feature type="compositionally biased region" description="Polar residues" evidence="14">
    <location>
        <begin position="10"/>
        <end position="40"/>
    </location>
</feature>
<dbReference type="GO" id="GO:0005777">
    <property type="term" value="C:peroxisome"/>
    <property type="evidence" value="ECO:0007669"/>
    <property type="project" value="UniProtKB-SubCell"/>
</dbReference>
<accession>A0A8D8LM41</accession>
<evidence type="ECO:0000256" key="13">
    <source>
        <dbReference type="RuleBase" id="RU363113"/>
    </source>
</evidence>
<dbReference type="GO" id="GO:0071949">
    <property type="term" value="F:FAD binding"/>
    <property type="evidence" value="ECO:0007669"/>
    <property type="project" value="InterPro"/>
</dbReference>
<dbReference type="GO" id="GO:0008611">
    <property type="term" value="P:ether lipid biosynthetic process"/>
    <property type="evidence" value="ECO:0007669"/>
    <property type="project" value="UniProtKB-UniPathway"/>
</dbReference>
<feature type="binding site" evidence="11">
    <location>
        <begin position="277"/>
        <end position="280"/>
    </location>
    <ligand>
        <name>FAD</name>
        <dbReference type="ChEBI" id="CHEBI:57692"/>
    </ligand>
</feature>
<dbReference type="PROSITE" id="PS51387">
    <property type="entry name" value="FAD_PCMH"/>
    <property type="match status" value="1"/>
</dbReference>
<keyword evidence="8 13" id="KW-0576">Peroxisome</keyword>
<dbReference type="InterPro" id="IPR006094">
    <property type="entry name" value="Oxid_FAD_bind_N"/>
</dbReference>
<evidence type="ECO:0000256" key="9">
    <source>
        <dbReference type="PIRSR" id="PIRSR625650-1"/>
    </source>
</evidence>
<dbReference type="InterPro" id="IPR016167">
    <property type="entry name" value="FAD-bd_PCMH_sub1"/>
</dbReference>
<evidence type="ECO:0000256" key="12">
    <source>
        <dbReference type="PIRSR" id="PIRSR625650-4"/>
    </source>
</evidence>
<evidence type="ECO:0000256" key="7">
    <source>
        <dbReference type="ARBA" id="ARBA00022827"/>
    </source>
</evidence>
<dbReference type="InterPro" id="IPR016169">
    <property type="entry name" value="FAD-bd_PCMH_sub2"/>
</dbReference>
<dbReference type="Gene3D" id="3.30.43.10">
    <property type="entry name" value="Uridine Diphospho-n-acetylenolpyruvylglucosamine Reductase, domain 2"/>
    <property type="match status" value="1"/>
</dbReference>
<proteinExistence type="inferred from homology"/>
<evidence type="ECO:0000256" key="14">
    <source>
        <dbReference type="SAM" id="MobiDB-lite"/>
    </source>
</evidence>
<dbReference type="AlphaFoldDB" id="A0A8D8LM41"/>
<evidence type="ECO:0000256" key="8">
    <source>
        <dbReference type="ARBA" id="ARBA00023140"/>
    </source>
</evidence>
<feature type="binding site" evidence="11">
    <location>
        <begin position="329"/>
        <end position="335"/>
    </location>
    <ligand>
        <name>FAD</name>
        <dbReference type="ChEBI" id="CHEBI:57692"/>
    </ligand>
</feature>
<keyword evidence="13" id="KW-0443">Lipid metabolism</keyword>
<feature type="region of interest" description="Disordered" evidence="14">
    <location>
        <begin position="1"/>
        <end position="44"/>
    </location>
</feature>
<dbReference type="InterPro" id="IPR016166">
    <property type="entry name" value="FAD-bd_PCMH"/>
</dbReference>
<dbReference type="Gene3D" id="3.30.70.3450">
    <property type="match status" value="1"/>
</dbReference>
<dbReference type="InterPro" id="IPR016164">
    <property type="entry name" value="FAD-linked_Oxase-like_C"/>
</dbReference>
<comment type="subcellular location">
    <subcellularLocation>
        <location evidence="1 13">Peroxisome</location>
    </subcellularLocation>
</comment>
<dbReference type="InterPro" id="IPR036318">
    <property type="entry name" value="FAD-bd_PCMH-like_sf"/>
</dbReference>
<feature type="binding site" evidence="10">
    <location>
        <position position="475"/>
    </location>
    <ligand>
        <name>substrate</name>
    </ligand>
</feature>
<feature type="active site" description="Proton donor/acceptor" evidence="9">
    <location>
        <position position="537"/>
    </location>
</feature>
<evidence type="ECO:0000256" key="6">
    <source>
        <dbReference type="ARBA" id="ARBA00022630"/>
    </source>
</evidence>
<feature type="domain" description="FAD-binding PCMH-type" evidence="15">
    <location>
        <begin position="163"/>
        <end position="345"/>
    </location>
</feature>
<dbReference type="PANTHER" id="PTHR46568:SF1">
    <property type="entry name" value="ALKYLDIHYDROXYACETONEPHOSPHATE SYNTHASE, PEROXISOMAL"/>
    <property type="match status" value="1"/>
</dbReference>
<dbReference type="EMBL" id="HBUF01026688">
    <property type="protein sequence ID" value="CAG6613130.1"/>
    <property type="molecule type" value="Transcribed_RNA"/>
</dbReference>
<evidence type="ECO:0000256" key="5">
    <source>
        <dbReference type="ARBA" id="ARBA00012385"/>
    </source>
</evidence>
<comment type="pathway">
    <text evidence="2 13">Glycerolipid metabolism; ether lipid biosynthesis.</text>
</comment>
<dbReference type="InterPro" id="IPR025650">
    <property type="entry name" value="Alkyl-DHAP_Synthase"/>
</dbReference>
<dbReference type="Gene3D" id="3.30.465.10">
    <property type="match status" value="1"/>
</dbReference>
<evidence type="ECO:0000313" key="16">
    <source>
        <dbReference type="EMBL" id="CAG6613130.1"/>
    </source>
</evidence>
<reference evidence="16" key="1">
    <citation type="submission" date="2021-05" db="EMBL/GenBank/DDBJ databases">
        <authorList>
            <person name="Alioto T."/>
            <person name="Alioto T."/>
            <person name="Gomez Garrido J."/>
        </authorList>
    </citation>
    <scope>NUCLEOTIDE SEQUENCE</scope>
</reference>
<comment type="catalytic activity">
    <reaction evidence="13">
        <text>a long chain fatty alcohol + a 1-acylglycerone 3-phosphate = a 1-O-alkylglycerone 3-phosphate + a long-chain fatty acid + H(+)</text>
        <dbReference type="Rhea" id="RHEA:36171"/>
        <dbReference type="ChEBI" id="CHEBI:15378"/>
        <dbReference type="ChEBI" id="CHEBI:17135"/>
        <dbReference type="ChEBI" id="CHEBI:57534"/>
        <dbReference type="ChEBI" id="CHEBI:57560"/>
        <dbReference type="ChEBI" id="CHEBI:73315"/>
        <dbReference type="EC" id="2.5.1.26"/>
    </reaction>
</comment>